<dbReference type="InterPro" id="IPR034829">
    <property type="entry name" value="DnaD-like_sf"/>
</dbReference>
<dbReference type="NCBIfam" id="TIGR01446">
    <property type="entry name" value="DnaD_dom"/>
    <property type="match status" value="1"/>
</dbReference>
<sequence>MDYKQLMVSWIEEGTLNIPQLLLSNYHTLGLNESEFVLVLHIYGHLEKGNHFPTPEELSKPMSISSEFCSSLLRKLIQQRFLSIEEGSSAEGILFEKYSLNPLWEKMAEFVIHDSKMKQMQQSMEEEADIYTTFEQEFGRPLSPLECETLAMWLDQDDHNAIIIKAALREAVISGKLNFRYIDRILFEWKKSGVKTIEDARSQSQRFRSHQKPAASNESASSPKRKSVPFYNWLEQ</sequence>
<dbReference type="Gene3D" id="1.10.10.630">
    <property type="entry name" value="DnaD domain-like"/>
    <property type="match status" value="1"/>
</dbReference>
<evidence type="ECO:0000259" key="4">
    <source>
        <dbReference type="Pfam" id="PF21984"/>
    </source>
</evidence>
<comment type="caution">
    <text evidence="5">The sequence shown here is derived from an EMBL/GenBank/DDBJ whole genome shotgun (WGS) entry which is preliminary data.</text>
</comment>
<gene>
    <name evidence="5" type="ORF">AM506_10130</name>
</gene>
<dbReference type="Pfam" id="PF07261">
    <property type="entry name" value="DnaB_2"/>
    <property type="match status" value="1"/>
</dbReference>
<dbReference type="Pfam" id="PF21984">
    <property type="entry name" value="DnaD_N"/>
    <property type="match status" value="1"/>
</dbReference>
<accession>A0A0P6WQF4</accession>
<comment type="similarity">
    <text evidence="1">Belongs to the DnaB/DnaD family.</text>
</comment>
<evidence type="ECO:0000313" key="5">
    <source>
        <dbReference type="EMBL" id="KPL59805.1"/>
    </source>
</evidence>
<dbReference type="eggNOG" id="COG3935">
    <property type="taxonomic scope" value="Bacteria"/>
</dbReference>
<dbReference type="Gene3D" id="1.10.10.10">
    <property type="entry name" value="Winged helix-like DNA-binding domain superfamily/Winged helix DNA-binding domain"/>
    <property type="match status" value="1"/>
</dbReference>
<dbReference type="PATRIC" id="fig|218284.4.peg.3694"/>
<name>A0A0P6WQF4_9BACI</name>
<dbReference type="InterPro" id="IPR006343">
    <property type="entry name" value="DnaB/C_C"/>
</dbReference>
<dbReference type="RefSeq" id="WP_060672369.1">
    <property type="nucleotide sequence ID" value="NZ_LIXZ01000006.1"/>
</dbReference>
<feature type="region of interest" description="Disordered" evidence="2">
    <location>
        <begin position="200"/>
        <end position="236"/>
    </location>
</feature>
<dbReference type="SUPFAM" id="SSF158499">
    <property type="entry name" value="DnaD domain-like"/>
    <property type="match status" value="1"/>
</dbReference>
<protein>
    <submittedName>
        <fullName evidence="5">DNA replication protein DnaD</fullName>
    </submittedName>
</protein>
<evidence type="ECO:0000313" key="6">
    <source>
        <dbReference type="Proteomes" id="UP000050398"/>
    </source>
</evidence>
<feature type="domain" description="DnaD N-terminal" evidence="4">
    <location>
        <begin position="18"/>
        <end position="116"/>
    </location>
</feature>
<organism evidence="5 6">
    <name type="scientific">Rossellomorea vietnamensis</name>
    <dbReference type="NCBI Taxonomy" id="218284"/>
    <lineage>
        <taxon>Bacteria</taxon>
        <taxon>Bacillati</taxon>
        <taxon>Bacillota</taxon>
        <taxon>Bacilli</taxon>
        <taxon>Bacillales</taxon>
        <taxon>Bacillaceae</taxon>
        <taxon>Rossellomorea</taxon>
    </lineage>
</organism>
<reference evidence="5 6" key="1">
    <citation type="submission" date="2015-08" db="EMBL/GenBank/DDBJ databases">
        <title>Draft Genome Sequence of Bacillus vietnamensis UCD-SED5.</title>
        <authorList>
            <person name="Lee R.D."/>
            <person name="Jospin G."/>
            <person name="Lang J.M."/>
            <person name="Coil D.A."/>
            <person name="Eisen J.A."/>
        </authorList>
    </citation>
    <scope>NUCLEOTIDE SEQUENCE [LARGE SCALE GENOMIC DNA]</scope>
    <source>
        <strain evidence="5 6">UCD-SED5</strain>
    </source>
</reference>
<dbReference type="Proteomes" id="UP000050398">
    <property type="component" value="Unassembled WGS sequence"/>
</dbReference>
<dbReference type="EMBL" id="LIXZ01000006">
    <property type="protein sequence ID" value="KPL59805.1"/>
    <property type="molecule type" value="Genomic_DNA"/>
</dbReference>
<dbReference type="PANTHER" id="PTHR37293:SF6">
    <property type="entry name" value="DNA REPLICATION PROTEIN DNAD"/>
    <property type="match status" value="1"/>
</dbReference>
<dbReference type="InterPro" id="IPR036388">
    <property type="entry name" value="WH-like_DNA-bd_sf"/>
</dbReference>
<evidence type="ECO:0000259" key="3">
    <source>
        <dbReference type="Pfam" id="PF07261"/>
    </source>
</evidence>
<feature type="domain" description="DnaB/C C-terminal" evidence="3">
    <location>
        <begin position="132"/>
        <end position="203"/>
    </location>
</feature>
<dbReference type="InterPro" id="IPR053162">
    <property type="entry name" value="DnaD"/>
</dbReference>
<dbReference type="AlphaFoldDB" id="A0A0P6WQF4"/>
<dbReference type="PANTHER" id="PTHR37293">
    <property type="entry name" value="PHAGE REPLICATION PROTEIN-RELATED"/>
    <property type="match status" value="1"/>
</dbReference>
<dbReference type="InterPro" id="IPR053843">
    <property type="entry name" value="DnaD_N"/>
</dbReference>
<evidence type="ECO:0000256" key="1">
    <source>
        <dbReference type="ARBA" id="ARBA00093462"/>
    </source>
</evidence>
<evidence type="ECO:0000256" key="2">
    <source>
        <dbReference type="SAM" id="MobiDB-lite"/>
    </source>
</evidence>
<proteinExistence type="inferred from homology"/>
<dbReference type="OrthoDB" id="9770238at2"/>